<evidence type="ECO:0000256" key="3">
    <source>
        <dbReference type="ARBA" id="ARBA00010525"/>
    </source>
</evidence>
<organism evidence="22 24">
    <name type="scientific">Photobacterium phosphoreum</name>
    <dbReference type="NCBI Taxonomy" id="659"/>
    <lineage>
        <taxon>Bacteria</taxon>
        <taxon>Pseudomonadati</taxon>
        <taxon>Pseudomonadota</taxon>
        <taxon>Gammaproteobacteria</taxon>
        <taxon>Vibrionales</taxon>
        <taxon>Vibrionaceae</taxon>
        <taxon>Photobacterium</taxon>
    </lineage>
</organism>
<evidence type="ECO:0000256" key="5">
    <source>
        <dbReference type="ARBA" id="ARBA00013179"/>
    </source>
</evidence>
<proteinExistence type="inferred from homology"/>
<evidence type="ECO:0000256" key="9">
    <source>
        <dbReference type="ARBA" id="ARBA00022692"/>
    </source>
</evidence>
<keyword evidence="10 19" id="KW-0479">Metal-binding</keyword>
<evidence type="ECO:0000256" key="19">
    <source>
        <dbReference type="PIRSR" id="PIRSR603187-2"/>
    </source>
</evidence>
<dbReference type="Gene3D" id="2.40.230.10">
    <property type="entry name" value="Phospholipase A1"/>
    <property type="match status" value="1"/>
</dbReference>
<reference evidence="23 24" key="1">
    <citation type="submission" date="2018-03" db="EMBL/GenBank/DDBJ databases">
        <title>Whole genome sequencing of Histamine producing bacteria.</title>
        <authorList>
            <person name="Butler K."/>
        </authorList>
    </citation>
    <scope>NUCLEOTIDE SEQUENCE [LARGE SCALE GENOMIC DNA]</scope>
    <source>
        <strain evidence="22 24">FS-6.1</strain>
        <strain evidence="21 23">FS-6.2</strain>
    </source>
</reference>
<evidence type="ECO:0000256" key="4">
    <source>
        <dbReference type="ARBA" id="ARBA00011702"/>
    </source>
</evidence>
<dbReference type="PANTHER" id="PTHR40457">
    <property type="entry name" value="PHOSPHOLIPASE A1"/>
    <property type="match status" value="1"/>
</dbReference>
<keyword evidence="15 20" id="KW-0443">Lipid metabolism</keyword>
<dbReference type="GO" id="GO:0004623">
    <property type="term" value="F:phospholipase A2 activity"/>
    <property type="evidence" value="ECO:0007669"/>
    <property type="project" value="UniProtKB-EC"/>
</dbReference>
<dbReference type="PRINTS" id="PR01486">
    <property type="entry name" value="PHPHLIPASEA1"/>
</dbReference>
<dbReference type="GO" id="GO:0008970">
    <property type="term" value="F:phospholipase A1 activity"/>
    <property type="evidence" value="ECO:0007669"/>
    <property type="project" value="UniProtKB-EC"/>
</dbReference>
<evidence type="ECO:0000256" key="20">
    <source>
        <dbReference type="RuleBase" id="RU366027"/>
    </source>
</evidence>
<keyword evidence="14 20" id="KW-0442">Lipid degradation</keyword>
<evidence type="ECO:0000313" key="22">
    <source>
        <dbReference type="EMBL" id="PSU52878.1"/>
    </source>
</evidence>
<evidence type="ECO:0000256" key="7">
    <source>
        <dbReference type="ARBA" id="ARBA00021726"/>
    </source>
</evidence>
<keyword evidence="9" id="KW-0812">Transmembrane</keyword>
<comment type="cofactor">
    <cofactor evidence="20">
        <name>Ca(2+)</name>
        <dbReference type="ChEBI" id="CHEBI:29108"/>
    </cofactor>
    <text evidence="20">Binds 1 Ca(2+) ion per monomer. In the dimeric form the Ca(2+) is bound by different amino acids with binding of each Ca(2+) shared with ligands coming from each monomer. The Ca(2+) ion may have a role in catalysis.</text>
</comment>
<evidence type="ECO:0000256" key="6">
    <source>
        <dbReference type="ARBA" id="ARBA00013278"/>
    </source>
</evidence>
<dbReference type="SUPFAM" id="SSF56931">
    <property type="entry name" value="Outer membrane phospholipase A (OMPLA)"/>
    <property type="match status" value="1"/>
</dbReference>
<keyword evidence="16" id="KW-0472">Membrane</keyword>
<feature type="binding site" description="in dimeric form" evidence="19">
    <location>
        <position position="247"/>
    </location>
    <ligand>
        <name>Ca(2+)</name>
        <dbReference type="ChEBI" id="CHEBI:29108"/>
        <label>1</label>
    </ligand>
</feature>
<dbReference type="EC" id="3.1.1.32" evidence="5 20"/>
<sequence>MYTIGLTSTLLIAGSAAASISQDYDACLLNAVKTQSGSLTLNDIRLRCKNTVASITKDTDKSQPSLVSQRLKYERNTAFNRFVITPHRMNYFLPVVMTDSVNHAAYKDSYWGDKMKNAEAEFQISFKTPLSYGDLLIHNDGLFAALTLKSYWQVYDEDISRPFRETNYRPEVFYLAPTPWAPFGANTWMTLGIEHQSNGRTQGLSRSWNRVYTDLIVEKGNLVFSLRPWWRIPEDKKEDPLSPKGDDNPDIIDYMGHYEVNAVYKWQDYEFSFTGRQNFATNKGYGELGMTFPLWGKLRGYTKYSTGYGENLIDYNHKQQRIGVGVSLTDLL</sequence>
<feature type="binding site" description="in dimeric form" evidence="19">
    <location>
        <position position="160"/>
    </location>
    <ligand>
        <name>Ca(2+)</name>
        <dbReference type="ChEBI" id="CHEBI:29108"/>
        <label>1</label>
    </ligand>
</feature>
<accession>A0A2T3JUK5</accession>
<evidence type="ECO:0000256" key="14">
    <source>
        <dbReference type="ARBA" id="ARBA00022963"/>
    </source>
</evidence>
<evidence type="ECO:0000256" key="12">
    <source>
        <dbReference type="ARBA" id="ARBA00022801"/>
    </source>
</evidence>
<dbReference type="PANTHER" id="PTHR40457:SF1">
    <property type="entry name" value="PHOSPHOLIPASE A1"/>
    <property type="match status" value="1"/>
</dbReference>
<feature type="binding site" description="in dimeric form" evidence="19">
    <location>
        <position position="205"/>
    </location>
    <ligand>
        <name>Ca(2+)</name>
        <dbReference type="ChEBI" id="CHEBI:29108"/>
        <label>1</label>
    </ligand>
</feature>
<keyword evidence="23" id="KW-1185">Reference proteome</keyword>
<feature type="active site" description="Proton acceptor" evidence="18">
    <location>
        <position position="195"/>
    </location>
</feature>
<dbReference type="AlphaFoldDB" id="A0A2T3JUK5"/>
<feature type="binding site" description="in dimeric form" evidence="19">
    <location>
        <position position="200"/>
    </location>
    <ligand>
        <name>Ca(2+)</name>
        <dbReference type="ChEBI" id="CHEBI:29108"/>
        <label>1</label>
    </ligand>
</feature>
<dbReference type="GO" id="GO:0005509">
    <property type="term" value="F:calcium ion binding"/>
    <property type="evidence" value="ECO:0007669"/>
    <property type="project" value="TreeGrafter"/>
</dbReference>
<evidence type="ECO:0000256" key="2">
    <source>
        <dbReference type="ARBA" id="ARBA00001604"/>
    </source>
</evidence>
<evidence type="ECO:0000256" key="18">
    <source>
        <dbReference type="PIRSR" id="PIRSR603187-1"/>
    </source>
</evidence>
<keyword evidence="12 20" id="KW-0378">Hydrolase</keyword>
<gene>
    <name evidence="22" type="ORF">C9J18_07680</name>
    <name evidence="21" type="ORF">CTM96_13035</name>
</gene>
<evidence type="ECO:0000256" key="1">
    <source>
        <dbReference type="ARBA" id="ARBA00000111"/>
    </source>
</evidence>
<evidence type="ECO:0000256" key="17">
    <source>
        <dbReference type="ARBA" id="ARBA00023237"/>
    </source>
</evidence>
<feature type="active site" description="Nucleophile" evidence="18">
    <location>
        <position position="197"/>
    </location>
</feature>
<keyword evidence="17 20" id="KW-0998">Cell outer membrane</keyword>
<dbReference type="GO" id="GO:0009279">
    <property type="term" value="C:cell outer membrane"/>
    <property type="evidence" value="ECO:0007669"/>
    <property type="project" value="UniProtKB-SubCell"/>
</dbReference>
<keyword evidence="13 19" id="KW-0106">Calcium</keyword>
<keyword evidence="8" id="KW-1134">Transmembrane beta strand</keyword>
<comment type="similarity">
    <text evidence="3 20">Belongs to the phospholipase A1 family.</text>
</comment>
<evidence type="ECO:0000256" key="11">
    <source>
        <dbReference type="ARBA" id="ARBA00022729"/>
    </source>
</evidence>
<dbReference type="Pfam" id="PF02253">
    <property type="entry name" value="PLA1"/>
    <property type="match status" value="1"/>
</dbReference>
<protein>
    <recommendedName>
        <fullName evidence="7 20">Phospholipase A1</fullName>
        <ecNumber evidence="5 20">3.1.1.32</ecNumber>
        <ecNumber evidence="6 20">3.1.1.4</ecNumber>
    </recommendedName>
    <alternativeName>
        <fullName evidence="20">Phosphatidylcholine 1-acylhydrolase</fullName>
    </alternativeName>
</protein>
<evidence type="ECO:0000256" key="8">
    <source>
        <dbReference type="ARBA" id="ARBA00022452"/>
    </source>
</evidence>
<dbReference type="EMBL" id="PYMO01000013">
    <property type="protein sequence ID" value="PSU24087.1"/>
    <property type="molecule type" value="Genomic_DNA"/>
</dbReference>
<dbReference type="Proteomes" id="UP000241618">
    <property type="component" value="Unassembled WGS sequence"/>
</dbReference>
<comment type="subcellular location">
    <subcellularLocation>
        <location evidence="20">Cell outer membrane</location>
        <topology evidence="20">Multi-pass membrane protein</topology>
    </subcellularLocation>
    <text evidence="20">One of the very few enzymes located there.</text>
</comment>
<evidence type="ECO:0000256" key="15">
    <source>
        <dbReference type="ARBA" id="ARBA00023098"/>
    </source>
</evidence>
<dbReference type="EC" id="3.1.1.4" evidence="6 20"/>
<comment type="catalytic activity">
    <reaction evidence="2 20">
        <text>a 1,2-diacyl-sn-glycero-3-phosphocholine + H2O = a 1-acyl-sn-glycero-3-phosphocholine + a fatty acid + H(+)</text>
        <dbReference type="Rhea" id="RHEA:15801"/>
        <dbReference type="ChEBI" id="CHEBI:15377"/>
        <dbReference type="ChEBI" id="CHEBI:15378"/>
        <dbReference type="ChEBI" id="CHEBI:28868"/>
        <dbReference type="ChEBI" id="CHEBI:57643"/>
        <dbReference type="ChEBI" id="CHEBI:58168"/>
        <dbReference type="EC" id="3.1.1.4"/>
    </reaction>
</comment>
<evidence type="ECO:0000256" key="16">
    <source>
        <dbReference type="ARBA" id="ARBA00023136"/>
    </source>
</evidence>
<evidence type="ECO:0000313" key="24">
    <source>
        <dbReference type="Proteomes" id="UP000241618"/>
    </source>
</evidence>
<comment type="catalytic activity">
    <reaction evidence="1 20">
        <text>a 1,2-diacyl-sn-glycero-3-phosphocholine + H2O = a 2-acyl-sn-glycero-3-phosphocholine + a fatty acid + H(+)</text>
        <dbReference type="Rhea" id="RHEA:18689"/>
        <dbReference type="ChEBI" id="CHEBI:15377"/>
        <dbReference type="ChEBI" id="CHEBI:15378"/>
        <dbReference type="ChEBI" id="CHEBI:28868"/>
        <dbReference type="ChEBI" id="CHEBI:57643"/>
        <dbReference type="ChEBI" id="CHEBI:57875"/>
        <dbReference type="EC" id="3.1.1.32"/>
    </reaction>
</comment>
<evidence type="ECO:0000313" key="21">
    <source>
        <dbReference type="EMBL" id="PSU24087.1"/>
    </source>
</evidence>
<dbReference type="EMBL" id="PYMP01000005">
    <property type="protein sequence ID" value="PSU52878.1"/>
    <property type="molecule type" value="Genomic_DNA"/>
</dbReference>
<evidence type="ECO:0000256" key="13">
    <source>
        <dbReference type="ARBA" id="ARBA00022837"/>
    </source>
</evidence>
<keyword evidence="11" id="KW-0732">Signal</keyword>
<dbReference type="InterPro" id="IPR036541">
    <property type="entry name" value="PLipase_A1_sf"/>
</dbReference>
<dbReference type="Proteomes" id="UP000241405">
    <property type="component" value="Unassembled WGS sequence"/>
</dbReference>
<comment type="function">
    <text evidence="20">Hydrolysis of phosphatidylcholine with phospholipase A2 (EC 3.1.1.4) and phospholipase A1 (EC 3.1.1.32) activities.</text>
</comment>
<comment type="caution">
    <text evidence="22">The sequence shown here is derived from an EMBL/GenBank/DDBJ whole genome shotgun (WGS) entry which is preliminary data.</text>
</comment>
<dbReference type="GO" id="GO:0016042">
    <property type="term" value="P:lipid catabolic process"/>
    <property type="evidence" value="ECO:0007669"/>
    <property type="project" value="UniProtKB-KW"/>
</dbReference>
<evidence type="ECO:0000256" key="10">
    <source>
        <dbReference type="ARBA" id="ARBA00022723"/>
    </source>
</evidence>
<dbReference type="CDD" id="cd00541">
    <property type="entry name" value="OMPLA"/>
    <property type="match status" value="1"/>
</dbReference>
<comment type="subunit">
    <text evidence="4 20">Homodimer; dimerization is reversible, and the dimeric form is the active one.</text>
</comment>
<evidence type="ECO:0000313" key="23">
    <source>
        <dbReference type="Proteomes" id="UP000241405"/>
    </source>
</evidence>
<name>A0A2T3JUK5_PHOPO</name>
<dbReference type="InterPro" id="IPR003187">
    <property type="entry name" value="PLipase_A1"/>
</dbReference>